<proteinExistence type="predicted"/>
<dbReference type="Proteomes" id="UP000663844">
    <property type="component" value="Unassembled WGS sequence"/>
</dbReference>
<reference evidence="2" key="1">
    <citation type="submission" date="2021-02" db="EMBL/GenBank/DDBJ databases">
        <authorList>
            <person name="Nowell W R."/>
        </authorList>
    </citation>
    <scope>NUCLEOTIDE SEQUENCE</scope>
</reference>
<organism evidence="2 3">
    <name type="scientific">Adineta steineri</name>
    <dbReference type="NCBI Taxonomy" id="433720"/>
    <lineage>
        <taxon>Eukaryota</taxon>
        <taxon>Metazoa</taxon>
        <taxon>Spiralia</taxon>
        <taxon>Gnathifera</taxon>
        <taxon>Rotifera</taxon>
        <taxon>Eurotatoria</taxon>
        <taxon>Bdelloidea</taxon>
        <taxon>Adinetida</taxon>
        <taxon>Adinetidae</taxon>
        <taxon>Adineta</taxon>
    </lineage>
</organism>
<feature type="compositionally biased region" description="Low complexity" evidence="1">
    <location>
        <begin position="68"/>
        <end position="86"/>
    </location>
</feature>
<sequence length="319" mass="37207">MISTDITSPRNRSHSLEVYHNLSSNNEVHSKNKYHHHNEHIEKPLHMSFLDLLHWYQTFDTLENKNTEQQQQQQQQQQQKQQQEQESPTPRRPSIIKPTDIPRAISKKSVTFASFASVFNLPDNEYEKDPTDFRRSINTNNKTIIEKDSVIVIRNNQIDDEVTIDSNENIEPDVIRPNVSFSPSPQSNMPINIITNSHHSRKSIIHHFIQHRHQKKRRHTIKTINPVIPLNRTNSAPHILFSTSTTLTPATTIRTNNSEQQQQQPTKNVGTWFKSSSIGRFVKSFGRHSRQNQKVTNSKTRRIKSHRSSTIERLSEIIF</sequence>
<comment type="caution">
    <text evidence="2">The sequence shown here is derived from an EMBL/GenBank/DDBJ whole genome shotgun (WGS) entry which is preliminary data.</text>
</comment>
<dbReference type="AlphaFoldDB" id="A0A819X910"/>
<accession>A0A819X910</accession>
<gene>
    <name evidence="2" type="ORF">OXD698_LOCUS37342</name>
</gene>
<name>A0A819X910_9BILA</name>
<dbReference type="EMBL" id="CAJOAZ010006524">
    <property type="protein sequence ID" value="CAF4137182.1"/>
    <property type="molecule type" value="Genomic_DNA"/>
</dbReference>
<evidence type="ECO:0000256" key="1">
    <source>
        <dbReference type="SAM" id="MobiDB-lite"/>
    </source>
</evidence>
<evidence type="ECO:0000313" key="3">
    <source>
        <dbReference type="Proteomes" id="UP000663844"/>
    </source>
</evidence>
<protein>
    <submittedName>
        <fullName evidence="2">Uncharacterized protein</fullName>
    </submittedName>
</protein>
<evidence type="ECO:0000313" key="2">
    <source>
        <dbReference type="EMBL" id="CAF4137182.1"/>
    </source>
</evidence>
<feature type="region of interest" description="Disordered" evidence="1">
    <location>
        <begin position="65"/>
        <end position="103"/>
    </location>
</feature>